<accession>A0A974CD36</accession>
<evidence type="ECO:0000256" key="2">
    <source>
        <dbReference type="SAM" id="Phobius"/>
    </source>
</evidence>
<dbReference type="AlphaFoldDB" id="A0A974CD36"/>
<evidence type="ECO:0000313" key="3">
    <source>
        <dbReference type="EMBL" id="OCT70431.1"/>
    </source>
</evidence>
<proteinExistence type="predicted"/>
<name>A0A974CD36_XENLA</name>
<feature type="region of interest" description="Disordered" evidence="1">
    <location>
        <begin position="51"/>
        <end position="70"/>
    </location>
</feature>
<reference evidence="4" key="1">
    <citation type="journal article" date="2016" name="Nature">
        <title>Genome evolution in the allotetraploid frog Xenopus laevis.</title>
        <authorList>
            <person name="Session A.M."/>
            <person name="Uno Y."/>
            <person name="Kwon T."/>
            <person name="Chapman J.A."/>
            <person name="Toyoda A."/>
            <person name="Takahashi S."/>
            <person name="Fukui A."/>
            <person name="Hikosaka A."/>
            <person name="Suzuki A."/>
            <person name="Kondo M."/>
            <person name="van Heeringen S.J."/>
            <person name="Quigley I."/>
            <person name="Heinz S."/>
            <person name="Ogino H."/>
            <person name="Ochi H."/>
            <person name="Hellsten U."/>
            <person name="Lyons J.B."/>
            <person name="Simakov O."/>
            <person name="Putnam N."/>
            <person name="Stites J."/>
            <person name="Kuroki Y."/>
            <person name="Tanaka T."/>
            <person name="Michiue T."/>
            <person name="Watanabe M."/>
            <person name="Bogdanovic O."/>
            <person name="Lister R."/>
            <person name="Georgiou G."/>
            <person name="Paranjpe S.S."/>
            <person name="van Kruijsbergen I."/>
            <person name="Shu S."/>
            <person name="Carlson J."/>
            <person name="Kinoshita T."/>
            <person name="Ohta Y."/>
            <person name="Mawaribuchi S."/>
            <person name="Jenkins J."/>
            <person name="Grimwood J."/>
            <person name="Schmutz J."/>
            <person name="Mitros T."/>
            <person name="Mozaffari S.V."/>
            <person name="Suzuki Y."/>
            <person name="Haramoto Y."/>
            <person name="Yamamoto T.S."/>
            <person name="Takagi C."/>
            <person name="Heald R."/>
            <person name="Miller K."/>
            <person name="Haudenschild C."/>
            <person name="Kitzman J."/>
            <person name="Nakayama T."/>
            <person name="Izutsu Y."/>
            <person name="Robert J."/>
            <person name="Fortriede J."/>
            <person name="Burns K."/>
            <person name="Lotay V."/>
            <person name="Karimi K."/>
            <person name="Yasuoka Y."/>
            <person name="Dichmann D.S."/>
            <person name="Flajnik M.F."/>
            <person name="Houston D.W."/>
            <person name="Shendure J."/>
            <person name="DuPasquier L."/>
            <person name="Vize P.D."/>
            <person name="Zorn A.M."/>
            <person name="Ito M."/>
            <person name="Marcotte E.M."/>
            <person name="Wallingford J.B."/>
            <person name="Ito Y."/>
            <person name="Asashima M."/>
            <person name="Ueno N."/>
            <person name="Matsuda Y."/>
            <person name="Veenstra G.J."/>
            <person name="Fujiyama A."/>
            <person name="Harland R.M."/>
            <person name="Taira M."/>
            <person name="Rokhsar D.S."/>
        </authorList>
    </citation>
    <scope>NUCLEOTIDE SEQUENCE [LARGE SCALE GENOMIC DNA]</scope>
    <source>
        <strain evidence="4">J</strain>
    </source>
</reference>
<organism evidence="3 4">
    <name type="scientific">Xenopus laevis</name>
    <name type="common">African clawed frog</name>
    <dbReference type="NCBI Taxonomy" id="8355"/>
    <lineage>
        <taxon>Eukaryota</taxon>
        <taxon>Metazoa</taxon>
        <taxon>Chordata</taxon>
        <taxon>Craniata</taxon>
        <taxon>Vertebrata</taxon>
        <taxon>Euteleostomi</taxon>
        <taxon>Amphibia</taxon>
        <taxon>Batrachia</taxon>
        <taxon>Anura</taxon>
        <taxon>Pipoidea</taxon>
        <taxon>Pipidae</taxon>
        <taxon>Xenopodinae</taxon>
        <taxon>Xenopus</taxon>
        <taxon>Xenopus</taxon>
    </lineage>
</organism>
<keyword evidence="2" id="KW-1133">Transmembrane helix</keyword>
<evidence type="ECO:0000256" key="1">
    <source>
        <dbReference type="SAM" id="MobiDB-lite"/>
    </source>
</evidence>
<keyword evidence="2" id="KW-0472">Membrane</keyword>
<keyword evidence="2" id="KW-0812">Transmembrane</keyword>
<evidence type="ECO:0000313" key="4">
    <source>
        <dbReference type="Proteomes" id="UP000694892"/>
    </source>
</evidence>
<sequence length="348" mass="41030">MGNVLSFCRVVCAFLFSDFSVVLLWILCFLCFYKLEKPSYMAVGKKKLKVKDNKDSPSDEKEREENTVKSSITSIDHAENYIELLIDWLFEQDNSREESPSPEEHLLELQNSCKVLKKIQIATQSIRINSFHGLPYSVSTDDEFQRIWCVIERFEHIKAYIELRLYMMKVLKKHFDIWLEDLKRLKICISEAMEIQEKLHSEACECKSAVEHHLNMQEVLSKQSAFIKEKLEKCETATFNLTIMLKEIGRWSEKFQQSMIMTKCEKRTHEKRWNDILGDSITQEMVHIATRYYSFTKLNQCYRTHLEGLLIAFQESRTPQTKSTQHTTSAATIYWKEEEIQKSISKES</sequence>
<dbReference type="EMBL" id="CM004479">
    <property type="protein sequence ID" value="OCT70431.1"/>
    <property type="molecule type" value="Genomic_DNA"/>
</dbReference>
<dbReference type="Proteomes" id="UP000694892">
    <property type="component" value="Chromosome 7S"/>
</dbReference>
<feature type="transmembrane region" description="Helical" evidence="2">
    <location>
        <begin position="6"/>
        <end position="33"/>
    </location>
</feature>
<feature type="compositionally biased region" description="Basic and acidic residues" evidence="1">
    <location>
        <begin position="51"/>
        <end position="67"/>
    </location>
</feature>
<protein>
    <submittedName>
        <fullName evidence="3">Uncharacterized protein</fullName>
    </submittedName>
</protein>
<gene>
    <name evidence="3" type="ORF">XELAEV_18037350mg</name>
</gene>